<reference evidence="2 3" key="1">
    <citation type="submission" date="2021-06" db="EMBL/GenBank/DDBJ databases">
        <title>Caerostris extrusa draft genome.</title>
        <authorList>
            <person name="Kono N."/>
            <person name="Arakawa K."/>
        </authorList>
    </citation>
    <scope>NUCLEOTIDE SEQUENCE [LARGE SCALE GENOMIC DNA]</scope>
</reference>
<dbReference type="EMBL" id="BPLR01002655">
    <property type="protein sequence ID" value="GIX76258.1"/>
    <property type="molecule type" value="Genomic_DNA"/>
</dbReference>
<accession>A0AAV4MV39</accession>
<feature type="compositionally biased region" description="Basic and acidic residues" evidence="1">
    <location>
        <begin position="29"/>
        <end position="42"/>
    </location>
</feature>
<proteinExistence type="predicted"/>
<organism evidence="2 3">
    <name type="scientific">Caerostris extrusa</name>
    <name type="common">Bark spider</name>
    <name type="synonym">Caerostris bankana</name>
    <dbReference type="NCBI Taxonomy" id="172846"/>
    <lineage>
        <taxon>Eukaryota</taxon>
        <taxon>Metazoa</taxon>
        <taxon>Ecdysozoa</taxon>
        <taxon>Arthropoda</taxon>
        <taxon>Chelicerata</taxon>
        <taxon>Arachnida</taxon>
        <taxon>Araneae</taxon>
        <taxon>Araneomorphae</taxon>
        <taxon>Entelegynae</taxon>
        <taxon>Araneoidea</taxon>
        <taxon>Araneidae</taxon>
        <taxon>Caerostris</taxon>
    </lineage>
</organism>
<dbReference type="Proteomes" id="UP001054945">
    <property type="component" value="Unassembled WGS sequence"/>
</dbReference>
<evidence type="ECO:0000313" key="2">
    <source>
        <dbReference type="EMBL" id="GIX76258.1"/>
    </source>
</evidence>
<feature type="region of interest" description="Disordered" evidence="1">
    <location>
        <begin position="1"/>
        <end position="47"/>
    </location>
</feature>
<gene>
    <name evidence="2" type="ORF">CEXT_641031</name>
</gene>
<evidence type="ECO:0000313" key="3">
    <source>
        <dbReference type="Proteomes" id="UP001054945"/>
    </source>
</evidence>
<comment type="caution">
    <text evidence="2">The sequence shown here is derived from an EMBL/GenBank/DDBJ whole genome shotgun (WGS) entry which is preliminary data.</text>
</comment>
<protein>
    <submittedName>
        <fullName evidence="2">Uncharacterized protein</fullName>
    </submittedName>
</protein>
<dbReference type="AlphaFoldDB" id="A0AAV4MV39"/>
<keyword evidence="3" id="KW-1185">Reference proteome</keyword>
<name>A0AAV4MV39_CAEEX</name>
<sequence length="83" mass="9566">MTSQSCHIPIGGFGRFPTPHPPEDPFEITPEKGGTEQRHRNNDFPVLPHSNLWGALKNSRHNPPEDPFEIIPRKRCPRHLLRK</sequence>
<evidence type="ECO:0000256" key="1">
    <source>
        <dbReference type="SAM" id="MobiDB-lite"/>
    </source>
</evidence>